<feature type="transmembrane region" description="Helical" evidence="7">
    <location>
        <begin position="273"/>
        <end position="291"/>
    </location>
</feature>
<name>A0A2T4H043_FUSCU</name>
<evidence type="ECO:0000256" key="2">
    <source>
        <dbReference type="ARBA" id="ARBA00010992"/>
    </source>
</evidence>
<feature type="transmembrane region" description="Helical" evidence="7">
    <location>
        <begin position="358"/>
        <end position="376"/>
    </location>
</feature>
<dbReference type="InterPro" id="IPR003663">
    <property type="entry name" value="Sugar/inositol_transpt"/>
</dbReference>
<keyword evidence="5 7" id="KW-1133">Transmembrane helix</keyword>
<evidence type="ECO:0000256" key="5">
    <source>
        <dbReference type="ARBA" id="ARBA00022989"/>
    </source>
</evidence>
<dbReference type="EMBL" id="PVEM01000003">
    <property type="protein sequence ID" value="PTD09162.1"/>
    <property type="molecule type" value="Genomic_DNA"/>
</dbReference>
<feature type="transmembrane region" description="Helical" evidence="7">
    <location>
        <begin position="420"/>
        <end position="441"/>
    </location>
</feature>
<protein>
    <submittedName>
        <fullName evidence="9">Sugar transporter STL1</fullName>
    </submittedName>
</protein>
<feature type="transmembrane region" description="Helical" evidence="7">
    <location>
        <begin position="331"/>
        <end position="352"/>
    </location>
</feature>
<evidence type="ECO:0000256" key="3">
    <source>
        <dbReference type="ARBA" id="ARBA00022448"/>
    </source>
</evidence>
<keyword evidence="3" id="KW-0813">Transport</keyword>
<dbReference type="Gene3D" id="1.20.1250.20">
    <property type="entry name" value="MFS general substrate transporter like domains"/>
    <property type="match status" value="3"/>
</dbReference>
<evidence type="ECO:0000313" key="10">
    <source>
        <dbReference type="Proteomes" id="UP000241587"/>
    </source>
</evidence>
<feature type="transmembrane region" description="Helical" evidence="7">
    <location>
        <begin position="96"/>
        <end position="118"/>
    </location>
</feature>
<evidence type="ECO:0000256" key="4">
    <source>
        <dbReference type="ARBA" id="ARBA00022692"/>
    </source>
</evidence>
<dbReference type="Proteomes" id="UP000241587">
    <property type="component" value="Unassembled WGS sequence"/>
</dbReference>
<sequence>MVHVDNEEGIPHYWGKTGKGLQKLITIVATTDFLLFGYDQGVMSGIISAPAFTEDFPQVLDETYEGFVVSIYAVGCFLGALFILNFGDRLGRRNSIFLGAIIMIIGVVVQIAAVPPAVVPRPNSSSAEQSPVSETAECSESHNRGKLICIEGGNVAIGTLIAYWIDYGCTYGPHAFVWRFPIAFQVVFASIVLVMMMKLPESPRWLLTHNRHYPCWSQRYSPQLPEVMAQIETIEKAIAATGNKGGKTPFSALFTGGKTQHFRRLILGASSQMMQQLSGCNAVIYYFPILFQKSIGTDHNMALLLGGVNMIIYSIFATTSWFAVERVGRRKLFLIGTVGQCASMILTFGALIPAAVGLFTYIAFFGATWLPLPWLYPAEINPLKTRAKANATSTVSNWLWNFFIVMITPVMIHGTGTYGWGTYAFFAAMNAIFFPIIYFFYPETSGRSLEEIDLIFAKGYTEKISYVTAAKQLPRMADHEVADKAREYGFGSDDEKAEASERENGVVV</sequence>
<keyword evidence="4 7" id="KW-0812">Transmembrane</keyword>
<dbReference type="PRINTS" id="PR00171">
    <property type="entry name" value="SUGRTRNSPORT"/>
</dbReference>
<reference evidence="9 10" key="1">
    <citation type="submission" date="2018-02" db="EMBL/GenBank/DDBJ databases">
        <title>Fusarium culmorum secondary metabolites in fungal-bacterial-plant interactions.</title>
        <authorList>
            <person name="Schmidt R."/>
        </authorList>
    </citation>
    <scope>NUCLEOTIDE SEQUENCE [LARGE SCALE GENOMIC DNA]</scope>
    <source>
        <strain evidence="9 10">PV</strain>
    </source>
</reference>
<evidence type="ECO:0000259" key="8">
    <source>
        <dbReference type="PROSITE" id="PS50850"/>
    </source>
</evidence>
<keyword evidence="10" id="KW-1185">Reference proteome</keyword>
<feature type="transmembrane region" description="Helical" evidence="7">
    <location>
        <begin position="176"/>
        <end position="196"/>
    </location>
</feature>
<dbReference type="InterPro" id="IPR005828">
    <property type="entry name" value="MFS_sugar_transport-like"/>
</dbReference>
<evidence type="ECO:0000256" key="7">
    <source>
        <dbReference type="SAM" id="Phobius"/>
    </source>
</evidence>
<feature type="transmembrane region" description="Helical" evidence="7">
    <location>
        <begin position="397"/>
        <end position="414"/>
    </location>
</feature>
<dbReference type="OrthoDB" id="6133115at2759"/>
<dbReference type="InterPro" id="IPR050360">
    <property type="entry name" value="MFS_Sugar_Transporters"/>
</dbReference>
<dbReference type="PANTHER" id="PTHR48022">
    <property type="entry name" value="PLASTIDIC GLUCOSE TRANSPORTER 4"/>
    <property type="match status" value="1"/>
</dbReference>
<comment type="caution">
    <text evidence="9">The sequence shown here is derived from an EMBL/GenBank/DDBJ whole genome shotgun (WGS) entry which is preliminary data.</text>
</comment>
<dbReference type="OMA" id="QAECCKA"/>
<dbReference type="PANTHER" id="PTHR48022:SF69">
    <property type="entry name" value="SUGAR TRANSPORTER"/>
    <property type="match status" value="1"/>
</dbReference>
<dbReference type="InterPro" id="IPR036259">
    <property type="entry name" value="MFS_trans_sf"/>
</dbReference>
<accession>A0A2T4H043</accession>
<proteinExistence type="inferred from homology"/>
<dbReference type="Pfam" id="PF00083">
    <property type="entry name" value="Sugar_tr"/>
    <property type="match status" value="2"/>
</dbReference>
<feature type="transmembrane region" description="Helical" evidence="7">
    <location>
        <begin position="303"/>
        <end position="324"/>
    </location>
</feature>
<comment type="similarity">
    <text evidence="2">Belongs to the major facilitator superfamily. Sugar transporter (TC 2.A.1.1) family.</text>
</comment>
<evidence type="ECO:0000313" key="9">
    <source>
        <dbReference type="EMBL" id="PTD09162.1"/>
    </source>
</evidence>
<evidence type="ECO:0000256" key="1">
    <source>
        <dbReference type="ARBA" id="ARBA00004141"/>
    </source>
</evidence>
<keyword evidence="9" id="KW-0762">Sugar transport</keyword>
<dbReference type="GO" id="GO:0016020">
    <property type="term" value="C:membrane"/>
    <property type="evidence" value="ECO:0007669"/>
    <property type="project" value="UniProtKB-SubCell"/>
</dbReference>
<feature type="domain" description="Major facilitator superfamily (MFS) profile" evidence="8">
    <location>
        <begin position="25"/>
        <end position="445"/>
    </location>
</feature>
<dbReference type="SUPFAM" id="SSF103473">
    <property type="entry name" value="MFS general substrate transporter"/>
    <property type="match status" value="1"/>
</dbReference>
<dbReference type="InterPro" id="IPR020846">
    <property type="entry name" value="MFS_dom"/>
</dbReference>
<dbReference type="AlphaFoldDB" id="A0A2T4H043"/>
<dbReference type="GO" id="GO:0005351">
    <property type="term" value="F:carbohydrate:proton symporter activity"/>
    <property type="evidence" value="ECO:0007669"/>
    <property type="project" value="TreeGrafter"/>
</dbReference>
<organism evidence="9 10">
    <name type="scientific">Fusarium culmorum</name>
    <dbReference type="NCBI Taxonomy" id="5516"/>
    <lineage>
        <taxon>Eukaryota</taxon>
        <taxon>Fungi</taxon>
        <taxon>Dikarya</taxon>
        <taxon>Ascomycota</taxon>
        <taxon>Pezizomycotina</taxon>
        <taxon>Sordariomycetes</taxon>
        <taxon>Hypocreomycetidae</taxon>
        <taxon>Hypocreales</taxon>
        <taxon>Nectriaceae</taxon>
        <taxon>Fusarium</taxon>
    </lineage>
</organism>
<comment type="subcellular location">
    <subcellularLocation>
        <location evidence="1">Membrane</location>
        <topology evidence="1">Multi-pass membrane protein</topology>
    </subcellularLocation>
</comment>
<gene>
    <name evidence="9" type="ORF">FCULG_00007709</name>
</gene>
<dbReference type="PROSITE" id="PS50850">
    <property type="entry name" value="MFS"/>
    <property type="match status" value="1"/>
</dbReference>
<evidence type="ECO:0000256" key="6">
    <source>
        <dbReference type="ARBA" id="ARBA00023136"/>
    </source>
</evidence>
<keyword evidence="6 7" id="KW-0472">Membrane</keyword>
<feature type="transmembrane region" description="Helical" evidence="7">
    <location>
        <begin position="66"/>
        <end position="84"/>
    </location>
</feature>
<dbReference type="GO" id="GO:0015793">
    <property type="term" value="P:glycerol transmembrane transport"/>
    <property type="evidence" value="ECO:0007669"/>
    <property type="project" value="TreeGrafter"/>
</dbReference>